<feature type="chain" id="PRO_5020520693" evidence="2">
    <location>
        <begin position="22"/>
        <end position="197"/>
    </location>
</feature>
<organism evidence="3 4">
    <name type="scientific">Dyadobacter frigoris</name>
    <dbReference type="NCBI Taxonomy" id="2576211"/>
    <lineage>
        <taxon>Bacteria</taxon>
        <taxon>Pseudomonadati</taxon>
        <taxon>Bacteroidota</taxon>
        <taxon>Cytophagia</taxon>
        <taxon>Cytophagales</taxon>
        <taxon>Spirosomataceae</taxon>
        <taxon>Dyadobacter</taxon>
    </lineage>
</organism>
<dbReference type="OrthoDB" id="947702at2"/>
<dbReference type="AlphaFoldDB" id="A0A4U6CUU2"/>
<evidence type="ECO:0000256" key="1">
    <source>
        <dbReference type="SAM" id="MobiDB-lite"/>
    </source>
</evidence>
<evidence type="ECO:0000313" key="4">
    <source>
        <dbReference type="Proteomes" id="UP000304900"/>
    </source>
</evidence>
<gene>
    <name evidence="3" type="ORF">FDK13_26350</name>
</gene>
<reference evidence="3 4" key="1">
    <citation type="submission" date="2019-05" db="EMBL/GenBank/DDBJ databases">
        <title>Dyadobacter AR-3-8 sp. nov., isolated from arctic soil.</title>
        <authorList>
            <person name="Chaudhary D.K."/>
        </authorList>
    </citation>
    <scope>NUCLEOTIDE SEQUENCE [LARGE SCALE GENOMIC DNA]</scope>
    <source>
        <strain evidence="3 4">AR-3-8</strain>
    </source>
</reference>
<comment type="caution">
    <text evidence="3">The sequence shown here is derived from an EMBL/GenBank/DDBJ whole genome shotgun (WGS) entry which is preliminary data.</text>
</comment>
<evidence type="ECO:0000256" key="2">
    <source>
        <dbReference type="SAM" id="SignalP"/>
    </source>
</evidence>
<feature type="region of interest" description="Disordered" evidence="1">
    <location>
        <begin position="26"/>
        <end position="48"/>
    </location>
</feature>
<evidence type="ECO:0000313" key="3">
    <source>
        <dbReference type="EMBL" id="TKT88480.1"/>
    </source>
</evidence>
<name>A0A4U6CUU2_9BACT</name>
<dbReference type="EMBL" id="SZVO01000015">
    <property type="protein sequence ID" value="TKT88480.1"/>
    <property type="molecule type" value="Genomic_DNA"/>
</dbReference>
<sequence>MRRAFVLTGIAFLVLLNFSCANLKSSLSKSDSSDYSKQQPYSSSSVQRDTTTVIKSATSYTTGKADQSDVKYKKDYLKTTGESDLRSGTDSRNLNNSTAEANQQLLNQYAEMDKLGDLVLYELDIVERRRDVLLEKFRNASAAERETLTNELNTLDTNQIALYKAYVKVYKEGKTNWPMVHKSVEATLLSLRGIGNK</sequence>
<keyword evidence="2" id="KW-0732">Signal</keyword>
<keyword evidence="4" id="KW-1185">Reference proteome</keyword>
<protein>
    <submittedName>
        <fullName evidence="3">Uncharacterized protein</fullName>
    </submittedName>
</protein>
<dbReference type="RefSeq" id="WP_137343017.1">
    <property type="nucleotide sequence ID" value="NZ_BSQH01000011.1"/>
</dbReference>
<accession>A0A4U6CUU2</accession>
<feature type="compositionally biased region" description="Low complexity" evidence="1">
    <location>
        <begin position="26"/>
        <end position="45"/>
    </location>
</feature>
<feature type="signal peptide" evidence="2">
    <location>
        <begin position="1"/>
        <end position="21"/>
    </location>
</feature>
<proteinExistence type="predicted"/>
<dbReference type="Proteomes" id="UP000304900">
    <property type="component" value="Unassembled WGS sequence"/>
</dbReference>